<dbReference type="Proteomes" id="UP000003515">
    <property type="component" value="Unassembled WGS sequence"/>
</dbReference>
<evidence type="ECO:0000313" key="1">
    <source>
        <dbReference type="EMBL" id="EEX91869.1"/>
    </source>
</evidence>
<comment type="caution">
    <text evidence="2">The sequence shown here is derived from an EMBL/GenBank/DDBJ whole genome shotgun (WGS) entry which is preliminary data.</text>
</comment>
<organism evidence="2 3">
    <name type="scientific">Vibrio orientalis CIP 102891 = ATCC 33934</name>
    <dbReference type="NCBI Taxonomy" id="675816"/>
    <lineage>
        <taxon>Bacteria</taxon>
        <taxon>Pseudomonadati</taxon>
        <taxon>Pseudomonadota</taxon>
        <taxon>Gammaproteobacteria</taxon>
        <taxon>Vibrionales</taxon>
        <taxon>Vibrionaceae</taxon>
        <taxon>Vibrio</taxon>
        <taxon>Vibrio oreintalis group</taxon>
    </lineage>
</organism>
<proteinExistence type="predicted"/>
<dbReference type="AlphaFoldDB" id="C9QJM8"/>
<keyword evidence="4" id="KW-1185">Reference proteome</keyword>
<dbReference type="Proteomes" id="UP000002817">
    <property type="component" value="Unassembled WGS sequence"/>
</dbReference>
<reference evidence="2" key="2">
    <citation type="submission" date="2011-08" db="EMBL/GenBank/DDBJ databases">
        <authorList>
            <person name="Hoffman M."/>
            <person name="Strain E.A."/>
            <person name="Brown E."/>
            <person name="Allard M.W."/>
        </authorList>
    </citation>
    <scope>NUCLEOTIDE SEQUENCE</scope>
    <source>
        <strain evidence="2">CIP 102891</strain>
    </source>
</reference>
<dbReference type="EMBL" id="ACZV01000005">
    <property type="protein sequence ID" value="EEX91869.1"/>
    <property type="molecule type" value="Genomic_DNA"/>
</dbReference>
<accession>C9QJM8</accession>
<dbReference type="STRING" id="675816.VIA_002511"/>
<gene>
    <name evidence="1" type="ORF">VIA_002511</name>
    <name evidence="2" type="ORF">VIOR3934_09078</name>
</gene>
<dbReference type="EMBL" id="AFWH01000044">
    <property type="protein sequence ID" value="EGU47942.1"/>
    <property type="molecule type" value="Genomic_DNA"/>
</dbReference>
<reference evidence="2 3" key="3">
    <citation type="journal article" date="2012" name="Int. J. Syst. Evol. Microbiol.">
        <title>Vibrio caribbeanicus sp. nov., isolated from the marine sponge Scleritoderma cyanea.</title>
        <authorList>
            <person name="Hoffmann M."/>
            <person name="Monday S.R."/>
            <person name="Allard M.W."/>
            <person name="Strain E.A."/>
            <person name="Whittaker P."/>
            <person name="Naum M."/>
            <person name="McCarthy P.J."/>
            <person name="Lopez J.V."/>
            <person name="Fischer M."/>
            <person name="Brown E.W."/>
        </authorList>
    </citation>
    <scope>NUCLEOTIDE SEQUENCE [LARGE SCALE GENOMIC DNA]</scope>
    <source>
        <strain evidence="2">CIP 102891</strain>
        <strain evidence="3">CIP 102891 / ATCC 33934</strain>
    </source>
</reference>
<protein>
    <submittedName>
        <fullName evidence="2">Uncharacterized protein</fullName>
    </submittedName>
</protein>
<evidence type="ECO:0000313" key="2">
    <source>
        <dbReference type="EMBL" id="EGU47942.1"/>
    </source>
</evidence>
<name>C9QJM8_VIBOR</name>
<reference evidence="1 4" key="1">
    <citation type="submission" date="2009-10" db="EMBL/GenBank/DDBJ databases">
        <authorList>
            <consortium name="Los Alamos National Laboratory (LANL)"/>
            <consortium name="National Microbial Pathogen Data Resource (NMPDR)"/>
            <person name="Munk A.C."/>
            <person name="Chertkov O."/>
            <person name="Tapia R."/>
            <person name="Green L."/>
            <person name="Rogers Y."/>
            <person name="Detter J.C."/>
            <person name="Bruce D."/>
            <person name="Brettin T.S."/>
            <person name="Colwell R.R."/>
            <person name="Huq A."/>
            <person name="Grim C.J."/>
            <person name="Hasan N.A."/>
            <person name="Bartels D."/>
            <person name="Vonstein V."/>
        </authorList>
    </citation>
    <scope>NUCLEOTIDE SEQUENCE [LARGE SCALE GENOMIC DNA]</scope>
    <source>
        <strain evidence="1 4">CIP 102891</strain>
    </source>
</reference>
<sequence>MDNRGDTSDTIWRTDFVIDVNKKFPLHSVSYRLIRET</sequence>
<evidence type="ECO:0000313" key="4">
    <source>
        <dbReference type="Proteomes" id="UP000003515"/>
    </source>
</evidence>
<evidence type="ECO:0000313" key="3">
    <source>
        <dbReference type="Proteomes" id="UP000002817"/>
    </source>
</evidence>